<protein>
    <submittedName>
        <fullName evidence="3">Sterile alpha motif domain-containing protein 12</fullName>
    </submittedName>
</protein>
<dbReference type="PANTHER" id="PTHR20843:SF0">
    <property type="entry name" value="PROTEIN AVEUGLE"/>
    <property type="match status" value="1"/>
</dbReference>
<organism evidence="3 4">
    <name type="scientific">Mizuhopecten yessoensis</name>
    <name type="common">Japanese scallop</name>
    <name type="synonym">Patinopecten yessoensis</name>
    <dbReference type="NCBI Taxonomy" id="6573"/>
    <lineage>
        <taxon>Eukaryota</taxon>
        <taxon>Metazoa</taxon>
        <taxon>Spiralia</taxon>
        <taxon>Lophotrochozoa</taxon>
        <taxon>Mollusca</taxon>
        <taxon>Bivalvia</taxon>
        <taxon>Autobranchia</taxon>
        <taxon>Pteriomorphia</taxon>
        <taxon>Pectinida</taxon>
        <taxon>Pectinoidea</taxon>
        <taxon>Pectinidae</taxon>
        <taxon>Mizuhopecten</taxon>
    </lineage>
</organism>
<dbReference type="AlphaFoldDB" id="A0A210Q057"/>
<sequence length="237" mass="26379">METPAVIRTEVAQPPEITPLSKHKENLTNTIGTPSTVKENVTSTASTHSTVKENVTSTASTHSTVKESVTSTASTQSTVKENVTSTASTHSTVKENVTSTASTHSTVKENVTSTASTQSTVKKTTKSKTKPLYFWTCADVNKWLKKHCSQFHGIYGDLLLQQEVTGRTLIRMNEIKLERIGIAKAEHRNEFMQYILRLRLRHETGDLKNLDQKGTGFELKLPEKSRNTKEMKEKHPP</sequence>
<accession>A0A210Q057</accession>
<dbReference type="InterPro" id="IPR039144">
    <property type="entry name" value="Aveugle-like_SAM_dom"/>
</dbReference>
<feature type="compositionally biased region" description="Low complexity" evidence="1">
    <location>
        <begin position="68"/>
        <end position="79"/>
    </location>
</feature>
<feature type="compositionally biased region" description="Low complexity" evidence="1">
    <location>
        <begin position="112"/>
        <end position="122"/>
    </location>
</feature>
<proteinExistence type="predicted"/>
<feature type="compositionally biased region" description="Polar residues" evidence="1">
    <location>
        <begin position="27"/>
        <end position="67"/>
    </location>
</feature>
<dbReference type="CDD" id="cd09510">
    <property type="entry name" value="SAM_aveugle-like"/>
    <property type="match status" value="1"/>
</dbReference>
<reference evidence="3 4" key="1">
    <citation type="journal article" date="2017" name="Nat. Ecol. Evol.">
        <title>Scallop genome provides insights into evolution of bilaterian karyotype and development.</title>
        <authorList>
            <person name="Wang S."/>
            <person name="Zhang J."/>
            <person name="Jiao W."/>
            <person name="Li J."/>
            <person name="Xun X."/>
            <person name="Sun Y."/>
            <person name="Guo X."/>
            <person name="Huan P."/>
            <person name="Dong B."/>
            <person name="Zhang L."/>
            <person name="Hu X."/>
            <person name="Sun X."/>
            <person name="Wang J."/>
            <person name="Zhao C."/>
            <person name="Wang Y."/>
            <person name="Wang D."/>
            <person name="Huang X."/>
            <person name="Wang R."/>
            <person name="Lv J."/>
            <person name="Li Y."/>
            <person name="Zhang Z."/>
            <person name="Liu B."/>
            <person name="Lu W."/>
            <person name="Hui Y."/>
            <person name="Liang J."/>
            <person name="Zhou Z."/>
            <person name="Hou R."/>
            <person name="Li X."/>
            <person name="Liu Y."/>
            <person name="Li H."/>
            <person name="Ning X."/>
            <person name="Lin Y."/>
            <person name="Zhao L."/>
            <person name="Xing Q."/>
            <person name="Dou J."/>
            <person name="Li Y."/>
            <person name="Mao J."/>
            <person name="Guo H."/>
            <person name="Dou H."/>
            <person name="Li T."/>
            <person name="Mu C."/>
            <person name="Jiang W."/>
            <person name="Fu Q."/>
            <person name="Fu X."/>
            <person name="Miao Y."/>
            <person name="Liu J."/>
            <person name="Yu Q."/>
            <person name="Li R."/>
            <person name="Liao H."/>
            <person name="Li X."/>
            <person name="Kong Y."/>
            <person name="Jiang Z."/>
            <person name="Chourrout D."/>
            <person name="Li R."/>
            <person name="Bao Z."/>
        </authorList>
    </citation>
    <scope>NUCLEOTIDE SEQUENCE [LARGE SCALE GENOMIC DNA]</scope>
    <source>
        <strain evidence="3 4">PY_sf001</strain>
    </source>
</reference>
<dbReference type="GO" id="GO:0009898">
    <property type="term" value="C:cytoplasmic side of plasma membrane"/>
    <property type="evidence" value="ECO:0007669"/>
    <property type="project" value="TreeGrafter"/>
</dbReference>
<feature type="region of interest" description="Disordered" evidence="1">
    <location>
        <begin position="217"/>
        <end position="237"/>
    </location>
</feature>
<evidence type="ECO:0000313" key="4">
    <source>
        <dbReference type="Proteomes" id="UP000242188"/>
    </source>
</evidence>
<gene>
    <name evidence="3" type="ORF">KP79_PYT09164</name>
</gene>
<dbReference type="InterPro" id="IPR001660">
    <property type="entry name" value="SAM"/>
</dbReference>
<evidence type="ECO:0000313" key="3">
    <source>
        <dbReference type="EMBL" id="OWF42117.1"/>
    </source>
</evidence>
<feature type="compositionally biased region" description="Polar residues" evidence="1">
    <location>
        <begin position="80"/>
        <end position="111"/>
    </location>
</feature>
<dbReference type="Proteomes" id="UP000242188">
    <property type="component" value="Unassembled WGS sequence"/>
</dbReference>
<evidence type="ECO:0000259" key="2">
    <source>
        <dbReference type="PROSITE" id="PS50105"/>
    </source>
</evidence>
<dbReference type="SMART" id="SM00454">
    <property type="entry name" value="SAM"/>
    <property type="match status" value="1"/>
</dbReference>
<dbReference type="InterPro" id="IPR013761">
    <property type="entry name" value="SAM/pointed_sf"/>
</dbReference>
<dbReference type="InterPro" id="IPR052268">
    <property type="entry name" value="SAM_domain-containing_protein"/>
</dbReference>
<dbReference type="EMBL" id="NEDP02005318">
    <property type="protein sequence ID" value="OWF42117.1"/>
    <property type="molecule type" value="Genomic_DNA"/>
</dbReference>
<feature type="compositionally biased region" description="Basic and acidic residues" evidence="1">
    <location>
        <begin position="220"/>
        <end position="237"/>
    </location>
</feature>
<dbReference type="OrthoDB" id="434324at2759"/>
<comment type="caution">
    <text evidence="3">The sequence shown here is derived from an EMBL/GenBank/DDBJ whole genome shotgun (WGS) entry which is preliminary data.</text>
</comment>
<feature type="region of interest" description="Disordered" evidence="1">
    <location>
        <begin position="1"/>
        <end position="123"/>
    </location>
</feature>
<name>A0A210Q057_MIZYE</name>
<evidence type="ECO:0000256" key="1">
    <source>
        <dbReference type="SAM" id="MobiDB-lite"/>
    </source>
</evidence>
<dbReference type="Gene3D" id="1.10.150.50">
    <property type="entry name" value="Transcription Factor, Ets-1"/>
    <property type="match status" value="1"/>
</dbReference>
<dbReference type="GO" id="GO:0007169">
    <property type="term" value="P:cell surface receptor protein tyrosine kinase signaling pathway"/>
    <property type="evidence" value="ECO:0007669"/>
    <property type="project" value="TreeGrafter"/>
</dbReference>
<keyword evidence="4" id="KW-1185">Reference proteome</keyword>
<dbReference type="Pfam" id="PF07647">
    <property type="entry name" value="SAM_2"/>
    <property type="match status" value="1"/>
</dbReference>
<dbReference type="STRING" id="6573.A0A210Q057"/>
<feature type="domain" description="SAM" evidence="2">
    <location>
        <begin position="135"/>
        <end position="201"/>
    </location>
</feature>
<dbReference type="PANTHER" id="PTHR20843">
    <property type="entry name" value="STERILE ALPHA MOTIF DOMAIN CONTAINING PROTEIN 10"/>
    <property type="match status" value="1"/>
</dbReference>
<dbReference type="PROSITE" id="PS50105">
    <property type="entry name" value="SAM_DOMAIN"/>
    <property type="match status" value="1"/>
</dbReference>
<dbReference type="SUPFAM" id="SSF47769">
    <property type="entry name" value="SAM/Pointed domain"/>
    <property type="match status" value="1"/>
</dbReference>